<evidence type="ECO:0000256" key="1">
    <source>
        <dbReference type="SAM" id="Phobius"/>
    </source>
</evidence>
<proteinExistence type="predicted"/>
<dbReference type="Proteomes" id="UP001341840">
    <property type="component" value="Unassembled WGS sequence"/>
</dbReference>
<sequence length="104" mass="12490">MWGVQNAIRVTYMVSGSWLCMGDKAVRRQKYASFDLIYQPWFFFHPLPSLLIRLFTLKAMSLSYFLCWLFLSEVFYIHIYSVIKVFFIVFCYLWLLCLLLCTLT</sequence>
<accession>A0ABU6RY33</accession>
<name>A0ABU6RY33_9FABA</name>
<keyword evidence="1" id="KW-0812">Transmembrane</keyword>
<feature type="transmembrane region" description="Helical" evidence="1">
    <location>
        <begin position="77"/>
        <end position="101"/>
    </location>
</feature>
<evidence type="ECO:0000313" key="3">
    <source>
        <dbReference type="Proteomes" id="UP001341840"/>
    </source>
</evidence>
<evidence type="ECO:0000313" key="2">
    <source>
        <dbReference type="EMBL" id="MED6129081.1"/>
    </source>
</evidence>
<organism evidence="2 3">
    <name type="scientific">Stylosanthes scabra</name>
    <dbReference type="NCBI Taxonomy" id="79078"/>
    <lineage>
        <taxon>Eukaryota</taxon>
        <taxon>Viridiplantae</taxon>
        <taxon>Streptophyta</taxon>
        <taxon>Embryophyta</taxon>
        <taxon>Tracheophyta</taxon>
        <taxon>Spermatophyta</taxon>
        <taxon>Magnoliopsida</taxon>
        <taxon>eudicotyledons</taxon>
        <taxon>Gunneridae</taxon>
        <taxon>Pentapetalae</taxon>
        <taxon>rosids</taxon>
        <taxon>fabids</taxon>
        <taxon>Fabales</taxon>
        <taxon>Fabaceae</taxon>
        <taxon>Papilionoideae</taxon>
        <taxon>50 kb inversion clade</taxon>
        <taxon>dalbergioids sensu lato</taxon>
        <taxon>Dalbergieae</taxon>
        <taxon>Pterocarpus clade</taxon>
        <taxon>Stylosanthes</taxon>
    </lineage>
</organism>
<reference evidence="2 3" key="1">
    <citation type="journal article" date="2023" name="Plants (Basel)">
        <title>Bridging the Gap: Combining Genomics and Transcriptomics Approaches to Understand Stylosanthes scabra, an Orphan Legume from the Brazilian Caatinga.</title>
        <authorList>
            <person name="Ferreira-Neto J.R.C."/>
            <person name="da Silva M.D."/>
            <person name="Binneck E."/>
            <person name="de Melo N.F."/>
            <person name="da Silva R.H."/>
            <person name="de Melo A.L.T.M."/>
            <person name="Pandolfi V."/>
            <person name="Bustamante F.O."/>
            <person name="Brasileiro-Vidal A.C."/>
            <person name="Benko-Iseppon A.M."/>
        </authorList>
    </citation>
    <scope>NUCLEOTIDE SEQUENCE [LARGE SCALE GENOMIC DNA]</scope>
    <source>
        <tissue evidence="2">Leaves</tissue>
    </source>
</reference>
<keyword evidence="1" id="KW-0472">Membrane</keyword>
<dbReference type="EMBL" id="JASCZI010033780">
    <property type="protein sequence ID" value="MED6129081.1"/>
    <property type="molecule type" value="Genomic_DNA"/>
</dbReference>
<keyword evidence="3" id="KW-1185">Reference proteome</keyword>
<keyword evidence="1" id="KW-1133">Transmembrane helix</keyword>
<comment type="caution">
    <text evidence="2">The sequence shown here is derived from an EMBL/GenBank/DDBJ whole genome shotgun (WGS) entry which is preliminary data.</text>
</comment>
<protein>
    <submittedName>
        <fullName evidence="2">Uncharacterized protein</fullName>
    </submittedName>
</protein>
<gene>
    <name evidence="2" type="ORF">PIB30_104308</name>
</gene>